<sequence>MKPCRTPLPPPPPIPTVHTVCSYCASVRPEFHLHTTGLTIALFYKAYNTTLIAQSLPHEYLHTQISAIFQAPSCMAGGASPAGRVGRAVRVGRAGRPGRLGRGLGGRARACRRRRSTHRR</sequence>
<proteinExistence type="predicted"/>
<evidence type="ECO:0000313" key="2">
    <source>
        <dbReference type="EMBL" id="CAH0713478.1"/>
    </source>
</evidence>
<dbReference type="AlphaFoldDB" id="A0A8J9U3Z2"/>
<accession>A0A8J9U3Z2</accession>
<name>A0A8J9U3Z2_9NEOP</name>
<dbReference type="Proteomes" id="UP000838878">
    <property type="component" value="Chromosome 1"/>
</dbReference>
<reference evidence="2" key="1">
    <citation type="submission" date="2021-12" db="EMBL/GenBank/DDBJ databases">
        <authorList>
            <person name="Martin H S."/>
        </authorList>
    </citation>
    <scope>NUCLEOTIDE SEQUENCE</scope>
</reference>
<protein>
    <submittedName>
        <fullName evidence="2">Uncharacterized protein</fullName>
    </submittedName>
</protein>
<evidence type="ECO:0000256" key="1">
    <source>
        <dbReference type="SAM" id="MobiDB-lite"/>
    </source>
</evidence>
<dbReference type="EMBL" id="OV170221">
    <property type="protein sequence ID" value="CAH0713478.1"/>
    <property type="molecule type" value="Genomic_DNA"/>
</dbReference>
<feature type="non-terminal residue" evidence="2">
    <location>
        <position position="120"/>
    </location>
</feature>
<keyword evidence="3" id="KW-1185">Reference proteome</keyword>
<feature type="region of interest" description="Disordered" evidence="1">
    <location>
        <begin position="94"/>
        <end position="120"/>
    </location>
</feature>
<gene>
    <name evidence="2" type="ORF">BINO364_LOCUS640</name>
</gene>
<organism evidence="2 3">
    <name type="scientific">Brenthis ino</name>
    <name type="common">lesser marbled fritillary</name>
    <dbReference type="NCBI Taxonomy" id="405034"/>
    <lineage>
        <taxon>Eukaryota</taxon>
        <taxon>Metazoa</taxon>
        <taxon>Ecdysozoa</taxon>
        <taxon>Arthropoda</taxon>
        <taxon>Hexapoda</taxon>
        <taxon>Insecta</taxon>
        <taxon>Pterygota</taxon>
        <taxon>Neoptera</taxon>
        <taxon>Endopterygota</taxon>
        <taxon>Lepidoptera</taxon>
        <taxon>Glossata</taxon>
        <taxon>Ditrysia</taxon>
        <taxon>Papilionoidea</taxon>
        <taxon>Nymphalidae</taxon>
        <taxon>Heliconiinae</taxon>
        <taxon>Argynnini</taxon>
        <taxon>Brenthis</taxon>
    </lineage>
</organism>
<feature type="compositionally biased region" description="Basic residues" evidence="1">
    <location>
        <begin position="109"/>
        <end position="120"/>
    </location>
</feature>
<evidence type="ECO:0000313" key="3">
    <source>
        <dbReference type="Proteomes" id="UP000838878"/>
    </source>
</evidence>